<name>A0ABR9P2I4_9ACTN</name>
<dbReference type="PRINTS" id="PR00469">
    <property type="entry name" value="PNDRDTASEII"/>
</dbReference>
<dbReference type="InterPro" id="IPR050982">
    <property type="entry name" value="Auxin_biosynth/cation_transpt"/>
</dbReference>
<comment type="caution">
    <text evidence="2">The sequence shown here is derived from an EMBL/GenBank/DDBJ whole genome shotgun (WGS) entry which is preliminary data.</text>
</comment>
<organism evidence="2 3">
    <name type="scientific">Nocardiopsis coralli</name>
    <dbReference type="NCBI Taxonomy" id="2772213"/>
    <lineage>
        <taxon>Bacteria</taxon>
        <taxon>Bacillati</taxon>
        <taxon>Actinomycetota</taxon>
        <taxon>Actinomycetes</taxon>
        <taxon>Streptosporangiales</taxon>
        <taxon>Nocardiopsidaceae</taxon>
        <taxon>Nocardiopsis</taxon>
    </lineage>
</organism>
<evidence type="ECO:0000313" key="2">
    <source>
        <dbReference type="EMBL" id="MBE2998053.1"/>
    </source>
</evidence>
<keyword evidence="3" id="KW-1185">Reference proteome</keyword>
<dbReference type="InterPro" id="IPR036188">
    <property type="entry name" value="FAD/NAD-bd_sf"/>
</dbReference>
<dbReference type="PRINTS" id="PR00368">
    <property type="entry name" value="FADPNR"/>
</dbReference>
<evidence type="ECO:0000256" key="1">
    <source>
        <dbReference type="ARBA" id="ARBA00023002"/>
    </source>
</evidence>
<protein>
    <submittedName>
        <fullName evidence="2">NAD(P)/FAD-dependent oxidoreductase</fullName>
    </submittedName>
</protein>
<evidence type="ECO:0000313" key="3">
    <source>
        <dbReference type="Proteomes" id="UP000806528"/>
    </source>
</evidence>
<keyword evidence="1" id="KW-0560">Oxidoreductase</keyword>
<dbReference type="SUPFAM" id="SSF51905">
    <property type="entry name" value="FAD/NAD(P)-binding domain"/>
    <property type="match status" value="2"/>
</dbReference>
<dbReference type="PANTHER" id="PTHR43539">
    <property type="entry name" value="FLAVIN-BINDING MONOOXYGENASE-LIKE PROTEIN (AFU_ORTHOLOGUE AFUA_4G09220)"/>
    <property type="match status" value="1"/>
</dbReference>
<dbReference type="Pfam" id="PF13738">
    <property type="entry name" value="Pyr_redox_3"/>
    <property type="match status" value="1"/>
</dbReference>
<dbReference type="PANTHER" id="PTHR43539:SF78">
    <property type="entry name" value="FLAVIN-CONTAINING MONOOXYGENASE"/>
    <property type="match status" value="1"/>
</dbReference>
<sequence>MGTGGRGAVTDVDVAVVGGGQAGIATGYFLRRAGADFVVLDDRATPGGAWTEYWDSLRLFSPAGHSMLPGWWMPPEEGHEYPSAHHVVWYLTEYERRYRLPVHRPVTVERVERENGHDLPGGRLRVVTDRGTWRARHVISATGNWSAPHLPSIPGREVFAGRELHTVDYRGPDDFAGQRVVVVGGGNSAAQIIAELSLVADTTWVAARPPRFMPDDVDARALFDLATRRGRGEEGPGVGDLGDIVVVPSVREARERGALKAEPMIERLTPGGVAWPDGSTLEADAVLWCTGFRPALGHLVPLGVDDGHGRVRVGADNRAVAEPRLSMVGYGDWTGFASATIIGAGRTAKSTVAAVTEALEREGRV</sequence>
<gene>
    <name evidence="2" type="ORF">IDM40_04935</name>
</gene>
<accession>A0ABR9P2I4</accession>
<dbReference type="Proteomes" id="UP000806528">
    <property type="component" value="Unassembled WGS sequence"/>
</dbReference>
<dbReference type="RefSeq" id="WP_193120683.1">
    <property type="nucleotide sequence ID" value="NZ_JADBGI010000003.1"/>
</dbReference>
<dbReference type="Gene3D" id="3.50.50.60">
    <property type="entry name" value="FAD/NAD(P)-binding domain"/>
    <property type="match status" value="1"/>
</dbReference>
<reference evidence="2 3" key="1">
    <citation type="submission" date="2020-09" db="EMBL/GenBank/DDBJ databases">
        <title>Diversity and distribution of actinomycetes associated with coral in the coast of Hainan.</title>
        <authorList>
            <person name="Li F."/>
        </authorList>
    </citation>
    <scope>NUCLEOTIDE SEQUENCE [LARGE SCALE GENOMIC DNA]</scope>
    <source>
        <strain evidence="2 3">HNM0947</strain>
    </source>
</reference>
<dbReference type="EMBL" id="JADBGI010000003">
    <property type="protein sequence ID" value="MBE2998053.1"/>
    <property type="molecule type" value="Genomic_DNA"/>
</dbReference>
<dbReference type="NCBIfam" id="NF040505">
    <property type="entry name" value="ArsO_flavin_mono"/>
    <property type="match status" value="1"/>
</dbReference>
<proteinExistence type="predicted"/>